<dbReference type="RefSeq" id="WP_244823446.1">
    <property type="nucleotide sequence ID" value="NZ_CP112998.1"/>
</dbReference>
<reference evidence="2" key="1">
    <citation type="submission" date="2022-11" db="EMBL/GenBank/DDBJ databases">
        <title>Dyadobacter pollutisoli sp. nov., isolated from plastic dumped soil.</title>
        <authorList>
            <person name="Kim J.M."/>
            <person name="Kim K.R."/>
            <person name="Lee J.K."/>
            <person name="Hao L."/>
            <person name="Jeon C.O."/>
        </authorList>
    </citation>
    <scope>NUCLEOTIDE SEQUENCE</scope>
    <source>
        <strain evidence="2">U1</strain>
    </source>
</reference>
<evidence type="ECO:0000256" key="1">
    <source>
        <dbReference type="SAM" id="Phobius"/>
    </source>
</evidence>
<evidence type="ECO:0000313" key="3">
    <source>
        <dbReference type="Proteomes" id="UP001164653"/>
    </source>
</evidence>
<dbReference type="AlphaFoldDB" id="A0A9E8NDX7"/>
<sequence length="98" mass="10725">MFWFIAGVCINGIAILGVIGNALYDAFTLKYATGHNTFVNLIGLVLGVIVLIAFSLKSSGKLSTANVLLWIPAAPLFLMFVFFAIYMIVIVVTKPNWR</sequence>
<keyword evidence="1" id="KW-0812">Transmembrane</keyword>
<dbReference type="KEGG" id="dpf:ON006_02025"/>
<keyword evidence="1" id="KW-0472">Membrane</keyword>
<proteinExistence type="predicted"/>
<evidence type="ECO:0000313" key="2">
    <source>
        <dbReference type="EMBL" id="WAC12746.1"/>
    </source>
</evidence>
<name>A0A9E8NDX7_9BACT</name>
<keyword evidence="3" id="KW-1185">Reference proteome</keyword>
<organism evidence="2 3">
    <name type="scientific">Dyadobacter pollutisoli</name>
    <dbReference type="NCBI Taxonomy" id="2910158"/>
    <lineage>
        <taxon>Bacteria</taxon>
        <taxon>Pseudomonadati</taxon>
        <taxon>Bacteroidota</taxon>
        <taxon>Cytophagia</taxon>
        <taxon>Cytophagales</taxon>
        <taxon>Spirosomataceae</taxon>
        <taxon>Dyadobacter</taxon>
    </lineage>
</organism>
<keyword evidence="1" id="KW-1133">Transmembrane helix</keyword>
<accession>A0A9E8NDX7</accession>
<protein>
    <submittedName>
        <fullName evidence="2">Uncharacterized protein</fullName>
    </submittedName>
</protein>
<dbReference type="EMBL" id="CP112998">
    <property type="protein sequence ID" value="WAC12746.1"/>
    <property type="molecule type" value="Genomic_DNA"/>
</dbReference>
<feature type="transmembrane region" description="Helical" evidence="1">
    <location>
        <begin position="5"/>
        <end position="24"/>
    </location>
</feature>
<gene>
    <name evidence="2" type="ORF">ON006_02025</name>
</gene>
<feature type="transmembrane region" description="Helical" evidence="1">
    <location>
        <begin position="36"/>
        <end position="56"/>
    </location>
</feature>
<dbReference type="Proteomes" id="UP001164653">
    <property type="component" value="Chromosome"/>
</dbReference>
<feature type="transmembrane region" description="Helical" evidence="1">
    <location>
        <begin position="68"/>
        <end position="92"/>
    </location>
</feature>